<evidence type="ECO:0000259" key="5">
    <source>
        <dbReference type="Pfam" id="PF00389"/>
    </source>
</evidence>
<dbReference type="InterPro" id="IPR050857">
    <property type="entry name" value="D-2-hydroxyacid_DH"/>
</dbReference>
<dbReference type="RefSeq" id="WP_156276073.1">
    <property type="nucleotide sequence ID" value="NZ_BAABGI010000003.1"/>
</dbReference>
<dbReference type="InterPro" id="IPR006139">
    <property type="entry name" value="D-isomer_2_OHA_DH_cat_dom"/>
</dbReference>
<feature type="domain" description="D-isomer specific 2-hydroxyacid dehydrogenase catalytic" evidence="5">
    <location>
        <begin position="6"/>
        <end position="321"/>
    </location>
</feature>
<protein>
    <submittedName>
        <fullName evidence="7">3-phosphoglycerate dehydrogenase</fullName>
    </submittedName>
</protein>
<evidence type="ECO:0000256" key="2">
    <source>
        <dbReference type="ARBA" id="ARBA00023002"/>
    </source>
</evidence>
<evidence type="ECO:0000313" key="8">
    <source>
        <dbReference type="Proteomes" id="UP000460416"/>
    </source>
</evidence>
<keyword evidence="8" id="KW-1185">Reference proteome</keyword>
<evidence type="ECO:0000256" key="3">
    <source>
        <dbReference type="ARBA" id="ARBA00023027"/>
    </source>
</evidence>
<dbReference type="CDD" id="cd05303">
    <property type="entry name" value="PGDH_2"/>
    <property type="match status" value="1"/>
</dbReference>
<feature type="domain" description="D-isomer specific 2-hydroxyacid dehydrogenase NAD-binding" evidence="6">
    <location>
        <begin position="107"/>
        <end position="293"/>
    </location>
</feature>
<name>A0A7K1LPV6_9FLAO</name>
<reference evidence="7 8" key="1">
    <citation type="submission" date="2019-07" db="EMBL/GenBank/DDBJ databases">
        <title>Gramella aestuarii sp. nov., isolated from a tidal flat, and emended description of Gramella echinicola.</title>
        <authorList>
            <person name="Liu L."/>
        </authorList>
    </citation>
    <scope>NUCLEOTIDE SEQUENCE [LARGE SCALE GENOMIC DNA]</scope>
    <source>
        <strain evidence="7 8">BS12</strain>
    </source>
</reference>
<organism evidence="7 8">
    <name type="scientific">Christiangramia aestuarii</name>
    <dbReference type="NCBI Taxonomy" id="1028746"/>
    <lineage>
        <taxon>Bacteria</taxon>
        <taxon>Pseudomonadati</taxon>
        <taxon>Bacteroidota</taxon>
        <taxon>Flavobacteriia</taxon>
        <taxon>Flavobacteriales</taxon>
        <taxon>Flavobacteriaceae</taxon>
        <taxon>Christiangramia</taxon>
    </lineage>
</organism>
<dbReference type="InterPro" id="IPR036291">
    <property type="entry name" value="NAD(P)-bd_dom_sf"/>
</dbReference>
<dbReference type="AlphaFoldDB" id="A0A7K1LPV6"/>
<accession>A0A7K1LPV6</accession>
<dbReference type="InterPro" id="IPR006140">
    <property type="entry name" value="D-isomer_DH_NAD-bd"/>
</dbReference>
<dbReference type="SUPFAM" id="SSF52283">
    <property type="entry name" value="Formate/glycerate dehydrogenase catalytic domain-like"/>
    <property type="match status" value="1"/>
</dbReference>
<dbReference type="OrthoDB" id="9805416at2"/>
<keyword evidence="3" id="KW-0520">NAD</keyword>
<dbReference type="Pfam" id="PF00389">
    <property type="entry name" value="2-Hacid_dh"/>
    <property type="match status" value="1"/>
</dbReference>
<dbReference type="Gene3D" id="3.40.50.720">
    <property type="entry name" value="NAD(P)-binding Rossmann-like Domain"/>
    <property type="match status" value="2"/>
</dbReference>
<dbReference type="Proteomes" id="UP000460416">
    <property type="component" value="Unassembled WGS sequence"/>
</dbReference>
<dbReference type="SUPFAM" id="SSF51735">
    <property type="entry name" value="NAD(P)-binding Rossmann-fold domains"/>
    <property type="match status" value="1"/>
</dbReference>
<keyword evidence="2 4" id="KW-0560">Oxidoreductase</keyword>
<gene>
    <name evidence="7" type="ORF">FLP08_08855</name>
</gene>
<dbReference type="PANTHER" id="PTHR42789:SF1">
    <property type="entry name" value="D-ISOMER SPECIFIC 2-HYDROXYACID DEHYDROGENASE FAMILY PROTEIN (AFU_ORTHOLOGUE AFUA_6G10090)"/>
    <property type="match status" value="1"/>
</dbReference>
<comment type="caution">
    <text evidence="7">The sequence shown here is derived from an EMBL/GenBank/DDBJ whole genome shotgun (WGS) entry which is preliminary data.</text>
</comment>
<dbReference type="Pfam" id="PF02826">
    <property type="entry name" value="2-Hacid_dh_C"/>
    <property type="match status" value="1"/>
</dbReference>
<dbReference type="GO" id="GO:0016616">
    <property type="term" value="F:oxidoreductase activity, acting on the CH-OH group of donors, NAD or NADP as acceptor"/>
    <property type="evidence" value="ECO:0007669"/>
    <property type="project" value="InterPro"/>
</dbReference>
<evidence type="ECO:0000256" key="4">
    <source>
        <dbReference type="RuleBase" id="RU003719"/>
    </source>
</evidence>
<proteinExistence type="inferred from homology"/>
<dbReference type="GO" id="GO:0051287">
    <property type="term" value="F:NAD binding"/>
    <property type="evidence" value="ECO:0007669"/>
    <property type="project" value="InterPro"/>
</dbReference>
<evidence type="ECO:0000313" key="7">
    <source>
        <dbReference type="EMBL" id="MUP42681.1"/>
    </source>
</evidence>
<evidence type="ECO:0000259" key="6">
    <source>
        <dbReference type="Pfam" id="PF02826"/>
    </source>
</evidence>
<sequence>MKVLANDGISKSGAETLKNAGFEVIIKKVAQDQLKDFLNKNGISVLLVRSATEVRKDIIDNCIHLKVIGRGGVGMDNIDVEYARSKGIAVINTPSASSSSVAELVFAHLFGGVRKLHDANRNMPLEGDSRFKELKKSYAGGTELRGKTLGIVGFGRIGKEVAKIALGIGMKVIASDQNVGEAEITLEFYNHQTIKIPIKTEPVDMLIKDSDFITLHVPAQDKPVIGAREIEKMKDGVGIINAARGGVLDEEALLDAIESGKVAFAALDTFENEPSPAIKLLMNESISLSPHIGAATNEAQERIGVELAEQIISILKKEKKEN</sequence>
<dbReference type="PANTHER" id="PTHR42789">
    <property type="entry name" value="D-ISOMER SPECIFIC 2-HYDROXYACID DEHYDROGENASE FAMILY PROTEIN (AFU_ORTHOLOGUE AFUA_6G10090)"/>
    <property type="match status" value="1"/>
</dbReference>
<evidence type="ECO:0000256" key="1">
    <source>
        <dbReference type="ARBA" id="ARBA00005854"/>
    </source>
</evidence>
<dbReference type="EMBL" id="VJVW01000003">
    <property type="protein sequence ID" value="MUP42681.1"/>
    <property type="molecule type" value="Genomic_DNA"/>
</dbReference>
<comment type="similarity">
    <text evidence="1 4">Belongs to the D-isomer specific 2-hydroxyacid dehydrogenase family.</text>
</comment>